<comment type="caution">
    <text evidence="1">The sequence shown here is derived from an EMBL/GenBank/DDBJ whole genome shotgun (WGS) entry which is preliminary data.</text>
</comment>
<protein>
    <submittedName>
        <fullName evidence="1">Uncharacterized protein</fullName>
    </submittedName>
</protein>
<evidence type="ECO:0000313" key="1">
    <source>
        <dbReference type="EMBL" id="KAI8572801.1"/>
    </source>
</evidence>
<accession>A0ACC0Q4R2</accession>
<dbReference type="EMBL" id="CM046388">
    <property type="protein sequence ID" value="KAI8572801.1"/>
    <property type="molecule type" value="Genomic_DNA"/>
</dbReference>
<reference evidence="1" key="1">
    <citation type="submission" date="2022-02" db="EMBL/GenBank/DDBJ databases">
        <title>Plant Genome Project.</title>
        <authorList>
            <person name="Zhang R.-G."/>
        </authorList>
    </citation>
    <scope>NUCLEOTIDE SEQUENCE</scope>
    <source>
        <strain evidence="1">AT1</strain>
    </source>
</reference>
<name>A0ACC0Q4R2_RHOML</name>
<evidence type="ECO:0000313" key="2">
    <source>
        <dbReference type="Proteomes" id="UP001062846"/>
    </source>
</evidence>
<gene>
    <name evidence="1" type="ORF">RHMOL_Rhmol01G0228800</name>
</gene>
<dbReference type="Proteomes" id="UP001062846">
    <property type="component" value="Chromosome 1"/>
</dbReference>
<proteinExistence type="predicted"/>
<organism evidence="1 2">
    <name type="scientific">Rhododendron molle</name>
    <name type="common">Chinese azalea</name>
    <name type="synonym">Azalea mollis</name>
    <dbReference type="NCBI Taxonomy" id="49168"/>
    <lineage>
        <taxon>Eukaryota</taxon>
        <taxon>Viridiplantae</taxon>
        <taxon>Streptophyta</taxon>
        <taxon>Embryophyta</taxon>
        <taxon>Tracheophyta</taxon>
        <taxon>Spermatophyta</taxon>
        <taxon>Magnoliopsida</taxon>
        <taxon>eudicotyledons</taxon>
        <taxon>Gunneridae</taxon>
        <taxon>Pentapetalae</taxon>
        <taxon>asterids</taxon>
        <taxon>Ericales</taxon>
        <taxon>Ericaceae</taxon>
        <taxon>Ericoideae</taxon>
        <taxon>Rhodoreae</taxon>
        <taxon>Rhododendron</taxon>
    </lineage>
</organism>
<keyword evidence="2" id="KW-1185">Reference proteome</keyword>
<sequence length="117" mass="13372">MTLDEYEKALEEKRRALLALKTEERKVSMDKDLVSMQLLSSKKSKEEIFVKLGSDKDKRKDAAEKEEKAKKRAGDVLFIQCICNQLLINGKTIRVDLARKEGMMMHVWLVAKDNGSG</sequence>